<dbReference type="InterPro" id="IPR013320">
    <property type="entry name" value="ConA-like_dom_sf"/>
</dbReference>
<dbReference type="AlphaFoldDB" id="A0A382UD76"/>
<dbReference type="Pfam" id="PF01670">
    <property type="entry name" value="Glyco_hydro_12"/>
    <property type="match status" value="1"/>
</dbReference>
<dbReference type="Gene3D" id="2.60.120.180">
    <property type="match status" value="1"/>
</dbReference>
<dbReference type="PANTHER" id="PTHR34002:SF9">
    <property type="entry name" value="XYLOGLUCAN-SPECIFIC ENDO-BETA-1,4-GLUCANASE A"/>
    <property type="match status" value="1"/>
</dbReference>
<proteinExistence type="inferred from homology"/>
<dbReference type="SUPFAM" id="SSF49899">
    <property type="entry name" value="Concanavalin A-like lectins/glucanases"/>
    <property type="match status" value="1"/>
</dbReference>
<protein>
    <submittedName>
        <fullName evidence="2">Uncharacterized protein</fullName>
    </submittedName>
</protein>
<dbReference type="EMBL" id="UINC01143092">
    <property type="protein sequence ID" value="SVD31815.1"/>
    <property type="molecule type" value="Genomic_DNA"/>
</dbReference>
<evidence type="ECO:0000313" key="2">
    <source>
        <dbReference type="EMBL" id="SVD31815.1"/>
    </source>
</evidence>
<name>A0A382UD76_9ZZZZ</name>
<reference evidence="2" key="1">
    <citation type="submission" date="2018-05" db="EMBL/GenBank/DDBJ databases">
        <authorList>
            <person name="Lanie J.A."/>
            <person name="Ng W.-L."/>
            <person name="Kazmierczak K.M."/>
            <person name="Andrzejewski T.M."/>
            <person name="Davidsen T.M."/>
            <person name="Wayne K.J."/>
            <person name="Tettelin H."/>
            <person name="Glass J.I."/>
            <person name="Rusch D."/>
            <person name="Podicherti R."/>
            <person name="Tsui H.-C.T."/>
            <person name="Winkler M.E."/>
        </authorList>
    </citation>
    <scope>NUCLEOTIDE SEQUENCE</scope>
</reference>
<dbReference type="InterPro" id="IPR013319">
    <property type="entry name" value="GH11/12"/>
</dbReference>
<dbReference type="GO" id="GO:0008810">
    <property type="term" value="F:cellulase activity"/>
    <property type="evidence" value="ECO:0007669"/>
    <property type="project" value="InterPro"/>
</dbReference>
<sequence>MKNILSSFLFIIIVQAQDTTYSCSDWAQETLGPYIIENNVWGQGNVNNYTQCIYITEDSSFGWYWDWPNQGYNVKAYPEVIFGKKPWSSQSTHPSLPVKIGDVESFVVDFDLTMAGSGSYNLAFEFWVTSDSMSMEDGITTEVMIWTDQNILGPAGTQIAVPFFNGYYYNLYQENFENWTYFAFVSDTPQHQGTLNVHYFISYMIALGLLDQDEYIGSFEMGNEVVYGTGSTDVHDYSVSINENLQIAFDKE</sequence>
<feature type="non-terminal residue" evidence="2">
    <location>
        <position position="252"/>
    </location>
</feature>
<accession>A0A382UD76</accession>
<evidence type="ECO:0000256" key="1">
    <source>
        <dbReference type="ARBA" id="ARBA00005519"/>
    </source>
</evidence>
<organism evidence="2">
    <name type="scientific">marine metagenome</name>
    <dbReference type="NCBI Taxonomy" id="408172"/>
    <lineage>
        <taxon>unclassified sequences</taxon>
        <taxon>metagenomes</taxon>
        <taxon>ecological metagenomes</taxon>
    </lineage>
</organism>
<dbReference type="PANTHER" id="PTHR34002">
    <property type="entry name" value="BLR1656 PROTEIN"/>
    <property type="match status" value="1"/>
</dbReference>
<comment type="similarity">
    <text evidence="1">Belongs to the glycosyl hydrolase 12 (cellulase H) family.</text>
</comment>
<dbReference type="InterPro" id="IPR002594">
    <property type="entry name" value="GH12"/>
</dbReference>
<dbReference type="GO" id="GO:0000272">
    <property type="term" value="P:polysaccharide catabolic process"/>
    <property type="evidence" value="ECO:0007669"/>
    <property type="project" value="InterPro"/>
</dbReference>
<gene>
    <name evidence="2" type="ORF">METZ01_LOCUS384669</name>
</gene>